<name>A0A5C5ZJU2_9BACT</name>
<feature type="compositionally biased region" description="Basic and acidic residues" evidence="1">
    <location>
        <begin position="44"/>
        <end position="63"/>
    </location>
</feature>
<sequence length="63" mass="7370">MPAQSAIVAVLIHDHYNGQQTIRLPAEGFRDLHRSTNESLARMVSEHRQRYPQRPQHDQMHGR</sequence>
<dbReference type="EMBL" id="SJPQ01000003">
    <property type="protein sequence ID" value="TWT87317.1"/>
    <property type="molecule type" value="Genomic_DNA"/>
</dbReference>
<organism evidence="2 3">
    <name type="scientific">Pseudobythopirellula maris</name>
    <dbReference type="NCBI Taxonomy" id="2527991"/>
    <lineage>
        <taxon>Bacteria</taxon>
        <taxon>Pseudomonadati</taxon>
        <taxon>Planctomycetota</taxon>
        <taxon>Planctomycetia</taxon>
        <taxon>Pirellulales</taxon>
        <taxon>Lacipirellulaceae</taxon>
        <taxon>Pseudobythopirellula</taxon>
    </lineage>
</organism>
<feature type="region of interest" description="Disordered" evidence="1">
    <location>
        <begin position="43"/>
        <end position="63"/>
    </location>
</feature>
<evidence type="ECO:0000313" key="2">
    <source>
        <dbReference type="EMBL" id="TWT87317.1"/>
    </source>
</evidence>
<evidence type="ECO:0000313" key="3">
    <source>
        <dbReference type="Proteomes" id="UP000315440"/>
    </source>
</evidence>
<dbReference type="Proteomes" id="UP000315440">
    <property type="component" value="Unassembled WGS sequence"/>
</dbReference>
<comment type="caution">
    <text evidence="2">The sequence shown here is derived from an EMBL/GenBank/DDBJ whole genome shotgun (WGS) entry which is preliminary data.</text>
</comment>
<protein>
    <submittedName>
        <fullName evidence="2">Uncharacterized protein</fullName>
    </submittedName>
</protein>
<keyword evidence="3" id="KW-1185">Reference proteome</keyword>
<dbReference type="OrthoDB" id="289790at2"/>
<dbReference type="AlphaFoldDB" id="A0A5C5ZJU2"/>
<accession>A0A5C5ZJU2</accession>
<dbReference type="RefSeq" id="WP_146401354.1">
    <property type="nucleotide sequence ID" value="NZ_SJPQ01000003.1"/>
</dbReference>
<reference evidence="2 3" key="1">
    <citation type="submission" date="2019-02" db="EMBL/GenBank/DDBJ databases">
        <title>Deep-cultivation of Planctomycetes and their phenomic and genomic characterization uncovers novel biology.</title>
        <authorList>
            <person name="Wiegand S."/>
            <person name="Jogler M."/>
            <person name="Boedeker C."/>
            <person name="Pinto D."/>
            <person name="Vollmers J."/>
            <person name="Rivas-Marin E."/>
            <person name="Kohn T."/>
            <person name="Peeters S.H."/>
            <person name="Heuer A."/>
            <person name="Rast P."/>
            <person name="Oberbeckmann S."/>
            <person name="Bunk B."/>
            <person name="Jeske O."/>
            <person name="Meyerdierks A."/>
            <person name="Storesund J.E."/>
            <person name="Kallscheuer N."/>
            <person name="Luecker S."/>
            <person name="Lage O.M."/>
            <person name="Pohl T."/>
            <person name="Merkel B.J."/>
            <person name="Hornburger P."/>
            <person name="Mueller R.-W."/>
            <person name="Bruemmer F."/>
            <person name="Labrenz M."/>
            <person name="Spormann A.M."/>
            <person name="Op Den Camp H."/>
            <person name="Overmann J."/>
            <person name="Amann R."/>
            <person name="Jetten M.S.M."/>
            <person name="Mascher T."/>
            <person name="Medema M.H."/>
            <person name="Devos D.P."/>
            <person name="Kaster A.-K."/>
            <person name="Ovreas L."/>
            <person name="Rohde M."/>
            <person name="Galperin M.Y."/>
            <person name="Jogler C."/>
        </authorList>
    </citation>
    <scope>NUCLEOTIDE SEQUENCE [LARGE SCALE GENOMIC DNA]</scope>
    <source>
        <strain evidence="2 3">Mal64</strain>
    </source>
</reference>
<gene>
    <name evidence="2" type="ORF">Mal64_28550</name>
</gene>
<evidence type="ECO:0000256" key="1">
    <source>
        <dbReference type="SAM" id="MobiDB-lite"/>
    </source>
</evidence>
<proteinExistence type="predicted"/>